<dbReference type="RefSeq" id="WP_319942955.1">
    <property type="nucleotide sequence ID" value="NZ_WEGI01000005.1"/>
</dbReference>
<dbReference type="InterPro" id="IPR029063">
    <property type="entry name" value="SAM-dependent_MTases_sf"/>
</dbReference>
<dbReference type="PANTHER" id="PTHR44942">
    <property type="entry name" value="METHYLTRANSF_11 DOMAIN-CONTAINING PROTEIN"/>
    <property type="match status" value="1"/>
</dbReference>
<keyword evidence="2 5" id="KW-0489">Methyltransferase</keyword>
<evidence type="ECO:0000259" key="4">
    <source>
        <dbReference type="Pfam" id="PF08241"/>
    </source>
</evidence>
<dbReference type="GO" id="GO:0000179">
    <property type="term" value="F:rRNA (adenine-N6,N6-)-dimethyltransferase activity"/>
    <property type="evidence" value="ECO:0007669"/>
    <property type="project" value="InterPro"/>
</dbReference>
<dbReference type="PROSITE" id="PS01131">
    <property type="entry name" value="RRNA_A_DIMETH"/>
    <property type="match status" value="1"/>
</dbReference>
<keyword evidence="3 5" id="KW-0808">Transferase</keyword>
<keyword evidence="6" id="KW-1185">Reference proteome</keyword>
<dbReference type="Proteomes" id="UP000431401">
    <property type="component" value="Unassembled WGS sequence"/>
</dbReference>
<feature type="domain" description="Methyltransferase type 11" evidence="4">
    <location>
        <begin position="61"/>
        <end position="150"/>
    </location>
</feature>
<dbReference type="EC" id="2.1.1.-" evidence="5"/>
<name>A0A7K0DQN5_9NOCA</name>
<dbReference type="SUPFAM" id="SSF53335">
    <property type="entry name" value="S-adenosyl-L-methionine-dependent methyltransferases"/>
    <property type="match status" value="1"/>
</dbReference>
<gene>
    <name evidence="5" type="ORF">NRB56_27160</name>
</gene>
<dbReference type="Pfam" id="PF08241">
    <property type="entry name" value="Methyltransf_11"/>
    <property type="match status" value="1"/>
</dbReference>
<evidence type="ECO:0000313" key="6">
    <source>
        <dbReference type="Proteomes" id="UP000431401"/>
    </source>
</evidence>
<reference evidence="5 6" key="1">
    <citation type="submission" date="2019-10" db="EMBL/GenBank/DDBJ databases">
        <title>Nocardia macrotermitis sp. nov. and Nocardia aurantia sp. nov., isolated from the gut of fungus growing-termite Macrotermes natalensis.</title>
        <authorList>
            <person name="Benndorf R."/>
            <person name="Schwitalla J."/>
            <person name="Martin K."/>
            <person name="De Beer W."/>
            <person name="Kaster A.-K."/>
            <person name="Vollmers J."/>
            <person name="Poulsen M."/>
            <person name="Beemelmanns C."/>
        </authorList>
    </citation>
    <scope>NUCLEOTIDE SEQUENCE [LARGE SCALE GENOMIC DNA]</scope>
    <source>
        <strain evidence="5 6">RB56</strain>
    </source>
</reference>
<evidence type="ECO:0000256" key="1">
    <source>
        <dbReference type="ARBA" id="ARBA00008361"/>
    </source>
</evidence>
<dbReference type="InterPro" id="IPR051052">
    <property type="entry name" value="Diverse_substrate_MTase"/>
</dbReference>
<comment type="similarity">
    <text evidence="1">Belongs to the methyltransferase superfamily.</text>
</comment>
<accession>A0A7K0DQN5</accession>
<evidence type="ECO:0000256" key="3">
    <source>
        <dbReference type="ARBA" id="ARBA00022679"/>
    </source>
</evidence>
<comment type="caution">
    <text evidence="5">The sequence shown here is derived from an EMBL/GenBank/DDBJ whole genome shotgun (WGS) entry which is preliminary data.</text>
</comment>
<dbReference type="PANTHER" id="PTHR44942:SF4">
    <property type="entry name" value="METHYLTRANSFERASE TYPE 11 DOMAIN-CONTAINING PROTEIN"/>
    <property type="match status" value="1"/>
</dbReference>
<dbReference type="Gene3D" id="3.40.50.150">
    <property type="entry name" value="Vaccinia Virus protein VP39"/>
    <property type="match status" value="1"/>
</dbReference>
<evidence type="ECO:0000313" key="5">
    <source>
        <dbReference type="EMBL" id="MQY27134.1"/>
    </source>
</evidence>
<dbReference type="EMBL" id="WEGI01000005">
    <property type="protein sequence ID" value="MQY27134.1"/>
    <property type="molecule type" value="Genomic_DNA"/>
</dbReference>
<dbReference type="CDD" id="cd02440">
    <property type="entry name" value="AdoMet_MTases"/>
    <property type="match status" value="1"/>
</dbReference>
<proteinExistence type="inferred from homology"/>
<evidence type="ECO:0000256" key="2">
    <source>
        <dbReference type="ARBA" id="ARBA00022603"/>
    </source>
</evidence>
<dbReference type="InterPro" id="IPR020596">
    <property type="entry name" value="rRNA_Ade_Mease_Trfase_CS"/>
</dbReference>
<dbReference type="AlphaFoldDB" id="A0A7K0DQN5"/>
<organism evidence="5 6">
    <name type="scientific">Nocardia aurantia</name>
    <dbReference type="NCBI Taxonomy" id="2585199"/>
    <lineage>
        <taxon>Bacteria</taxon>
        <taxon>Bacillati</taxon>
        <taxon>Actinomycetota</taxon>
        <taxon>Actinomycetes</taxon>
        <taxon>Mycobacteriales</taxon>
        <taxon>Nocardiaceae</taxon>
        <taxon>Nocardia</taxon>
    </lineage>
</organism>
<protein>
    <submittedName>
        <fullName evidence="5">Putative methyltransferase</fullName>
        <ecNumber evidence="5">2.1.1.-</ecNumber>
    </submittedName>
</protein>
<sequence length="272" mass="29833">MRDSERSTESTSDEQAELLARRAGSFGAAAAAYAEHRPDYPADAIRWALRPLGGIGHPEVLDLGAGTGKLTEGLLALEARVVAVEPDEGMRAEFARRFRETPIFPGTAESVPLPDNSVHAVVAGQAFHWFDPVRAFPEIARVLRPGGVFAAFWNTPDDSVTWVRELGRISRSNVSLPAMTPDTLPAHPLFERFERTEFPHVQRRTVESLVATIGTHSHTLVIDAGERTELLARITEFLRLRPETAAGDFDVPLRTRVIRAVGARPRSSASQS</sequence>
<dbReference type="InterPro" id="IPR013216">
    <property type="entry name" value="Methyltransf_11"/>
</dbReference>